<dbReference type="InterPro" id="IPR038770">
    <property type="entry name" value="Na+/solute_symporter_sf"/>
</dbReference>
<dbReference type="Gene3D" id="1.20.1530.20">
    <property type="match status" value="1"/>
</dbReference>
<feature type="transmembrane region" description="Helical" evidence="5">
    <location>
        <begin position="102"/>
        <end position="126"/>
    </location>
</feature>
<feature type="transmembrane region" description="Helical" evidence="5">
    <location>
        <begin position="6"/>
        <end position="28"/>
    </location>
</feature>
<comment type="subcellular location">
    <subcellularLocation>
        <location evidence="1">Membrane</location>
        <topology evidence="1">Multi-pass membrane protein</topology>
    </subcellularLocation>
</comment>
<keyword evidence="4 5" id="KW-0472">Membrane</keyword>
<keyword evidence="3 5" id="KW-1133">Transmembrane helix</keyword>
<evidence type="ECO:0000256" key="3">
    <source>
        <dbReference type="ARBA" id="ARBA00022989"/>
    </source>
</evidence>
<dbReference type="Proteomes" id="UP001055048">
    <property type="component" value="Unassembled WGS sequence"/>
</dbReference>
<feature type="transmembrane region" description="Helical" evidence="5">
    <location>
        <begin position="227"/>
        <end position="244"/>
    </location>
</feature>
<dbReference type="AlphaFoldDB" id="A0AA37JQN5"/>
<dbReference type="GO" id="GO:1902600">
    <property type="term" value="P:proton transmembrane transport"/>
    <property type="evidence" value="ECO:0007669"/>
    <property type="project" value="InterPro"/>
</dbReference>
<feature type="domain" description="Cation/H+ exchanger transmembrane" evidence="6">
    <location>
        <begin position="21"/>
        <end position="310"/>
    </location>
</feature>
<organism evidence="7 8">
    <name type="scientific">Bacteroides uniformis</name>
    <dbReference type="NCBI Taxonomy" id="820"/>
    <lineage>
        <taxon>Bacteria</taxon>
        <taxon>Pseudomonadati</taxon>
        <taxon>Bacteroidota</taxon>
        <taxon>Bacteroidia</taxon>
        <taxon>Bacteroidales</taxon>
        <taxon>Bacteroidaceae</taxon>
        <taxon>Bacteroides</taxon>
    </lineage>
</organism>
<dbReference type="InterPro" id="IPR006153">
    <property type="entry name" value="Cation/H_exchanger_TM"/>
</dbReference>
<feature type="transmembrane region" description="Helical" evidence="5">
    <location>
        <begin position="289"/>
        <end position="315"/>
    </location>
</feature>
<dbReference type="PANTHER" id="PTHR43021">
    <property type="entry name" value="NA(+)/H(+) ANTIPORTER-RELATED"/>
    <property type="match status" value="1"/>
</dbReference>
<evidence type="ECO:0000256" key="4">
    <source>
        <dbReference type="ARBA" id="ARBA00023136"/>
    </source>
</evidence>
<proteinExistence type="predicted"/>
<dbReference type="Pfam" id="PF00999">
    <property type="entry name" value="Na_H_Exchanger"/>
    <property type="match status" value="1"/>
</dbReference>
<keyword evidence="2 5" id="KW-0812">Transmembrane</keyword>
<name>A0AA37JQN5_BACUN</name>
<reference evidence="7" key="1">
    <citation type="submission" date="2022-01" db="EMBL/GenBank/DDBJ databases">
        <title>Novel bile acid biosynthetic pathways are enriched in the microbiome of centenarians.</title>
        <authorList>
            <person name="Sato Y."/>
            <person name="Atarashi K."/>
            <person name="Plichta R.D."/>
            <person name="Arai Y."/>
            <person name="Sasajima S."/>
            <person name="Kearney M.S."/>
            <person name="Suda W."/>
            <person name="Takeshita K."/>
            <person name="Sasaki T."/>
            <person name="Okamoto S."/>
            <person name="Skelly N.A."/>
            <person name="Okamura Y."/>
            <person name="Vlamakis H."/>
            <person name="Li Y."/>
            <person name="Tanoue T."/>
            <person name="Takei H."/>
            <person name="Nittono H."/>
            <person name="Narushima S."/>
            <person name="Irie J."/>
            <person name="Itoh H."/>
            <person name="Moriya K."/>
            <person name="Sugiura Y."/>
            <person name="Suematsu M."/>
            <person name="Moritoki N."/>
            <person name="Shibata S."/>
            <person name="Littman R.D."/>
            <person name="Fischbach A.M."/>
            <person name="Uwamino Y."/>
            <person name="Inoue T."/>
            <person name="Honda A."/>
            <person name="Hattori M."/>
            <person name="Murai T."/>
            <person name="Xavier J.R."/>
            <person name="Hirose N."/>
            <person name="Honda K."/>
        </authorList>
    </citation>
    <scope>NUCLEOTIDE SEQUENCE</scope>
    <source>
        <strain evidence="7">CE91-St12</strain>
    </source>
</reference>
<sequence length="357" mass="38436">MLDEDWYQITIHILECAVGLMIGSELVWKRLKKSGESIIITTLCQSLGTFLLVSLIFCVIFCTAKIPPYLAFILGGISLATAPAPALSIVQEFNTDGPVTRTLIPMAALDDIVGCIVFFTTVAVVAGNLSADDLPVHMIMLVVLFPLLLGVATGMFAGIILKRVMSRRIALLLLLLSILFTSFAGFFFNNYLLPKPLLNFLLLGMAFSTTFANMISEEQLCQLKADFSPFLAVSMVIVILNLGAPLDYRSIMGAGVFTAVYIVSRALGKYLGSYWGASITHAPRTVKKYLGLTLLPHSGVSLVFTGIAVSILGSANPESSRIVQGTIAAAAVINEIVAVVIAKKGFEWAGEFQKSNE</sequence>
<evidence type="ECO:0000256" key="2">
    <source>
        <dbReference type="ARBA" id="ARBA00022692"/>
    </source>
</evidence>
<feature type="transmembrane region" description="Helical" evidence="5">
    <location>
        <begin position="138"/>
        <end position="157"/>
    </location>
</feature>
<feature type="transmembrane region" description="Helical" evidence="5">
    <location>
        <begin position="321"/>
        <end position="342"/>
    </location>
</feature>
<evidence type="ECO:0000313" key="7">
    <source>
        <dbReference type="EMBL" id="GKH12512.1"/>
    </source>
</evidence>
<feature type="transmembrane region" description="Helical" evidence="5">
    <location>
        <begin position="250"/>
        <end position="268"/>
    </location>
</feature>
<feature type="transmembrane region" description="Helical" evidence="5">
    <location>
        <begin position="169"/>
        <end position="191"/>
    </location>
</feature>
<evidence type="ECO:0000256" key="5">
    <source>
        <dbReference type="SAM" id="Phobius"/>
    </source>
</evidence>
<gene>
    <name evidence="7" type="ORF">CE91St12_07220</name>
</gene>
<evidence type="ECO:0000256" key="1">
    <source>
        <dbReference type="ARBA" id="ARBA00004141"/>
    </source>
</evidence>
<dbReference type="GO" id="GO:0016020">
    <property type="term" value="C:membrane"/>
    <property type="evidence" value="ECO:0007669"/>
    <property type="project" value="UniProtKB-SubCell"/>
</dbReference>
<feature type="transmembrane region" description="Helical" evidence="5">
    <location>
        <begin position="69"/>
        <end position="90"/>
    </location>
</feature>
<evidence type="ECO:0000259" key="6">
    <source>
        <dbReference type="Pfam" id="PF00999"/>
    </source>
</evidence>
<evidence type="ECO:0000313" key="8">
    <source>
        <dbReference type="Proteomes" id="UP001055048"/>
    </source>
</evidence>
<dbReference type="GO" id="GO:0015297">
    <property type="term" value="F:antiporter activity"/>
    <property type="evidence" value="ECO:0007669"/>
    <property type="project" value="InterPro"/>
</dbReference>
<feature type="transmembrane region" description="Helical" evidence="5">
    <location>
        <begin position="40"/>
        <end position="63"/>
    </location>
</feature>
<accession>A0AA37JQN5</accession>
<dbReference type="EMBL" id="BQNL01000001">
    <property type="protein sequence ID" value="GKH12512.1"/>
    <property type="molecule type" value="Genomic_DNA"/>
</dbReference>
<protein>
    <submittedName>
        <fullName evidence="7">Transporter monovalent cation:proton antiporter-2 family protein</fullName>
    </submittedName>
</protein>
<comment type="caution">
    <text evidence="7">The sequence shown here is derived from an EMBL/GenBank/DDBJ whole genome shotgun (WGS) entry which is preliminary data.</text>
</comment>
<feature type="transmembrane region" description="Helical" evidence="5">
    <location>
        <begin position="197"/>
        <end position="215"/>
    </location>
</feature>
<dbReference type="PANTHER" id="PTHR43021:SF2">
    <property type="entry name" value="CATION_H+ EXCHANGER DOMAIN-CONTAINING PROTEIN"/>
    <property type="match status" value="1"/>
</dbReference>